<organism evidence="2 3">
    <name type="scientific">Thiomicrospira cyclica (strain DSM 14477 / JCM 11371 / ALM1)</name>
    <name type="common">Thioalkalimicrobium cyclicum</name>
    <dbReference type="NCBI Taxonomy" id="717773"/>
    <lineage>
        <taxon>Bacteria</taxon>
        <taxon>Pseudomonadati</taxon>
        <taxon>Pseudomonadota</taxon>
        <taxon>Gammaproteobacteria</taxon>
        <taxon>Thiotrichales</taxon>
        <taxon>Piscirickettsiaceae</taxon>
        <taxon>Thiomicrospira</taxon>
    </lineage>
</organism>
<proteinExistence type="predicted"/>
<dbReference type="eggNOG" id="COG3298">
    <property type="taxonomic scope" value="Bacteria"/>
</dbReference>
<sequence>MSSVLVFDIETVPDISAARQVYDWHDLSDQDTLAGLSLKRRIETGNDFPKHFLHQVVAISAVLKTAEGVKIWSIGDVADDEANLLQRFFDGIGRFQPTLVSWNGGGFDLPVLHYRALKHGIQAQAYWDMGDFNRERKWHNYISRYQFAHIDLMDVMAGYQPRANAKLDEIALLLGLPGKMGLSGAGVLEQFQAGDIQGIRDYCELDVINTYLIYLRFQLMRGWLDPSSYQANIDELAELLKSSSHSHWQAYYQAWHSIQPSKDIKVSAWPEK</sequence>
<evidence type="ECO:0000313" key="3">
    <source>
        <dbReference type="Proteomes" id="UP000009232"/>
    </source>
</evidence>
<gene>
    <name evidence="2" type="ordered locus">Thicy_0749</name>
</gene>
<evidence type="ECO:0000259" key="1">
    <source>
        <dbReference type="Pfam" id="PF10108"/>
    </source>
</evidence>
<dbReference type="RefSeq" id="WP_013835300.1">
    <property type="nucleotide sequence ID" value="NC_015581.1"/>
</dbReference>
<dbReference type="InterPro" id="IPR012337">
    <property type="entry name" value="RNaseH-like_sf"/>
</dbReference>
<reference evidence="2 3" key="1">
    <citation type="submission" date="2011-05" db="EMBL/GenBank/DDBJ databases">
        <title>Complete sequence of Thioalkalimicrobium cyclicum ALM1.</title>
        <authorList>
            <consortium name="US DOE Joint Genome Institute"/>
            <person name="Lucas S."/>
            <person name="Han J."/>
            <person name="Lapidus A."/>
            <person name="Cheng J.-F."/>
            <person name="Goodwin L."/>
            <person name="Pitluck S."/>
            <person name="Peters L."/>
            <person name="Mikhailova N."/>
            <person name="Davenport K."/>
            <person name="Han C."/>
            <person name="Tapia R."/>
            <person name="Land M."/>
            <person name="Hauser L."/>
            <person name="Kyrpides N."/>
            <person name="Ivanova N."/>
            <person name="Pagani I."/>
            <person name="Kappler U."/>
            <person name="Woyke T."/>
        </authorList>
    </citation>
    <scope>NUCLEOTIDE SEQUENCE [LARGE SCALE GENOMIC DNA]</scope>
    <source>
        <strain evidence="3">DSM 14477 / JCM 11371 / ALM1</strain>
    </source>
</reference>
<dbReference type="CDD" id="cd05782">
    <property type="entry name" value="DNA_polB_like1_exo"/>
    <property type="match status" value="1"/>
</dbReference>
<dbReference type="HOGENOM" id="CLU_069554_0_0_6"/>
<protein>
    <submittedName>
        <fullName evidence="2">3'-5' exonuclease, PolB-like protein</fullName>
    </submittedName>
</protein>
<dbReference type="OrthoDB" id="13288at2"/>
<dbReference type="KEGG" id="tcy:Thicy_0749"/>
<dbReference type="GO" id="GO:0004527">
    <property type="term" value="F:exonuclease activity"/>
    <property type="evidence" value="ECO:0007669"/>
    <property type="project" value="UniProtKB-KW"/>
</dbReference>
<dbReference type="GO" id="GO:0003676">
    <property type="term" value="F:nucleic acid binding"/>
    <property type="evidence" value="ECO:0007669"/>
    <property type="project" value="InterPro"/>
</dbReference>
<dbReference type="Pfam" id="PF10108">
    <property type="entry name" value="DNA_pol_B_exo2"/>
    <property type="match status" value="1"/>
</dbReference>
<dbReference type="AlphaFoldDB" id="F6DCD5"/>
<evidence type="ECO:0000313" key="2">
    <source>
        <dbReference type="EMBL" id="AEG31521.1"/>
    </source>
</evidence>
<dbReference type="Proteomes" id="UP000009232">
    <property type="component" value="Chromosome"/>
</dbReference>
<dbReference type="InterPro" id="IPR019288">
    <property type="entry name" value="3'-5'_exonuclease_PolB-like"/>
</dbReference>
<dbReference type="EMBL" id="CP002776">
    <property type="protein sequence ID" value="AEG31521.1"/>
    <property type="molecule type" value="Genomic_DNA"/>
</dbReference>
<keyword evidence="2" id="KW-0540">Nuclease</keyword>
<name>F6DCD5_THICA</name>
<keyword evidence="2" id="KW-0378">Hydrolase</keyword>
<dbReference type="STRING" id="717773.Thicy_0749"/>
<feature type="domain" description="Predicted 3'-5' exonuclease PolB-like" evidence="1">
    <location>
        <begin position="46"/>
        <end position="255"/>
    </location>
</feature>
<accession>F6DCD5</accession>
<keyword evidence="3" id="KW-1185">Reference proteome</keyword>
<dbReference type="SUPFAM" id="SSF53098">
    <property type="entry name" value="Ribonuclease H-like"/>
    <property type="match status" value="1"/>
</dbReference>
<dbReference type="Gene3D" id="3.30.420.10">
    <property type="entry name" value="Ribonuclease H-like superfamily/Ribonuclease H"/>
    <property type="match status" value="1"/>
</dbReference>
<dbReference type="InterPro" id="IPR036397">
    <property type="entry name" value="RNaseH_sf"/>
</dbReference>
<keyword evidence="2" id="KW-0269">Exonuclease</keyword>